<feature type="region of interest" description="Disordered" evidence="4">
    <location>
        <begin position="1467"/>
        <end position="1502"/>
    </location>
</feature>
<dbReference type="PANTHER" id="PTHR46070:SF1">
    <property type="entry name" value="PINSTRIPE, ISOFORM A"/>
    <property type="match status" value="1"/>
</dbReference>
<evidence type="ECO:0000256" key="2">
    <source>
        <dbReference type="ARBA" id="ARBA00022737"/>
    </source>
</evidence>
<evidence type="ECO:0008006" key="9">
    <source>
        <dbReference type="Google" id="ProtNLM"/>
    </source>
</evidence>
<dbReference type="InterPro" id="IPR047278">
    <property type="entry name" value="DEN5A/B"/>
</dbReference>
<evidence type="ECO:0000256" key="1">
    <source>
        <dbReference type="ARBA" id="ARBA00004370"/>
    </source>
</evidence>
<gene>
    <name evidence="7" type="ORF">CAOG_003814</name>
</gene>
<comment type="subcellular location">
    <subcellularLocation>
        <location evidence="1">Membrane</location>
    </subcellularLocation>
</comment>
<dbReference type="OrthoDB" id="6019893at2759"/>
<feature type="compositionally biased region" description="Low complexity" evidence="4">
    <location>
        <begin position="1468"/>
        <end position="1486"/>
    </location>
</feature>
<feature type="compositionally biased region" description="Low complexity" evidence="4">
    <location>
        <begin position="186"/>
        <end position="196"/>
    </location>
</feature>
<feature type="compositionally biased region" description="Polar residues" evidence="4">
    <location>
        <begin position="1934"/>
        <end position="1951"/>
    </location>
</feature>
<dbReference type="InParanoid" id="A0A0D2VQI6"/>
<feature type="region of interest" description="Disordered" evidence="4">
    <location>
        <begin position="1919"/>
        <end position="1951"/>
    </location>
</feature>
<evidence type="ECO:0000256" key="3">
    <source>
        <dbReference type="ARBA" id="ARBA00023136"/>
    </source>
</evidence>
<dbReference type="RefSeq" id="XP_004363542.1">
    <property type="nucleotide sequence ID" value="XM_004363485.2"/>
</dbReference>
<feature type="compositionally biased region" description="Polar residues" evidence="4">
    <location>
        <begin position="1491"/>
        <end position="1502"/>
    </location>
</feature>
<feature type="compositionally biased region" description="Low complexity" evidence="4">
    <location>
        <begin position="255"/>
        <end position="272"/>
    </location>
</feature>
<evidence type="ECO:0000259" key="5">
    <source>
        <dbReference type="PROSITE" id="PS50211"/>
    </source>
</evidence>
<evidence type="ECO:0000313" key="8">
    <source>
        <dbReference type="Proteomes" id="UP000008743"/>
    </source>
</evidence>
<dbReference type="Gene3D" id="3.40.50.11500">
    <property type="match status" value="1"/>
</dbReference>
<feature type="region of interest" description="Disordered" evidence="4">
    <location>
        <begin position="790"/>
        <end position="827"/>
    </location>
</feature>
<dbReference type="InterPro" id="IPR001194">
    <property type="entry name" value="cDENN_dom"/>
</dbReference>
<feature type="compositionally biased region" description="Acidic residues" evidence="4">
    <location>
        <begin position="273"/>
        <end position="301"/>
    </location>
</feature>
<dbReference type="Gene3D" id="1.20.58.900">
    <property type="match status" value="1"/>
</dbReference>
<dbReference type="SMART" id="SM00799">
    <property type="entry name" value="DENN"/>
    <property type="match status" value="1"/>
</dbReference>
<feature type="region of interest" description="Disordered" evidence="4">
    <location>
        <begin position="242"/>
        <end position="320"/>
    </location>
</feature>
<feature type="region of interest" description="Disordered" evidence="4">
    <location>
        <begin position="1534"/>
        <end position="1572"/>
    </location>
</feature>
<dbReference type="InterPro" id="IPR043153">
    <property type="entry name" value="DENN_C"/>
</dbReference>
<dbReference type="EMBL" id="KE346364">
    <property type="protein sequence ID" value="KJE92932.1"/>
    <property type="molecule type" value="Genomic_DNA"/>
</dbReference>
<keyword evidence="3" id="KW-0472">Membrane</keyword>
<dbReference type="InterPro" id="IPR005113">
    <property type="entry name" value="uDENN_dom"/>
</dbReference>
<feature type="compositionally biased region" description="Basic and acidic residues" evidence="4">
    <location>
        <begin position="242"/>
        <end position="251"/>
    </location>
</feature>
<dbReference type="PROSITE" id="PS50211">
    <property type="entry name" value="DENN"/>
    <property type="match status" value="1"/>
</dbReference>
<protein>
    <recommendedName>
        <fullName evidence="9">UDENN domain-containing protein</fullName>
    </recommendedName>
</protein>
<dbReference type="GO" id="GO:0031267">
    <property type="term" value="F:small GTPase binding"/>
    <property type="evidence" value="ECO:0007669"/>
    <property type="project" value="InterPro"/>
</dbReference>
<feature type="region of interest" description="Disordered" evidence="4">
    <location>
        <begin position="1"/>
        <end position="34"/>
    </location>
</feature>
<name>A0A0D2VQI6_CAPO3</name>
<proteinExistence type="predicted"/>
<feature type="region of interest" description="Disordered" evidence="4">
    <location>
        <begin position="954"/>
        <end position="984"/>
    </location>
</feature>
<evidence type="ECO:0000256" key="4">
    <source>
        <dbReference type="SAM" id="MobiDB-lite"/>
    </source>
</evidence>
<dbReference type="SUPFAM" id="SSF140741">
    <property type="entry name" value="RUN domain-like"/>
    <property type="match status" value="1"/>
</dbReference>
<sequence length="1951" mass="208991">MPARTHSHPHGTNNNIATPSAPHAGMHHTNADPTHRLLGPMAPLVRQFAVLGLDDANELLPLPIQPVSAATPVPHSDPTFTTATATATATATPKHGVGVGSASGWASSSSALPPLCLAFKGAVLSSYGQRDIHRIDAAADAAAAAASSQNSTNAMDDDASSVTSSILARRRRRRRRLRRHHRHQSATATAAAATATTTTMTATNASGMGGVALQQPSYRGIPIGVDASVLDAELQALEWRRAGRRSDDSDAIHPSSSFSMSLQDQSSSATSTDSDDDDDDDDDDDQGFDDDDQDFDDDQDQDQVNPASRPHWRAQPRRLDSTASLVSENPADRLQAHPASSQEEVDCIDPEMLGLFCLPNGIRFSRSQGKPVFYTFVMTLSDGTRLYGANLLFHERVTSPNVRIALRMLSDIYKIEHFDGAAVPPSILPFLVGDESTPLFAPKVLCITSVYPAFTAFREYLTQLHSSFVEVETDIPLECFVHNLVEEVPLPRPNQIVEFKCRESIFVTRPATDELPLFDFSFMPLFKCLGLDNVLVLFRCLLAEQRIVLKSRDLELLSPCVLAAESLLYPLHWQHIFIPILPLELRHFLQSPVPYVVGMACVAPEASNLSDSYESDRANASAEALPRSASTSPPRRDSAGNLNLMHDDDAHTDRQVQKKKVFRSFSVEEAGLAPEEVEQVVWVDLDAGTVIVPVTDEPVPRLPLTHYETLYSKLYSTLATHLNSVEAERLATHSGDSAAEAQNSAAFLDAHERQLTMVIRMAFVEFFAGVLDGYEDFVVDSEAVVHGRADDKTDAAGAGLKDSSERDRSQDPSSSMPGTRQDLQLPPAGLRRRRHSFSAHMSVPSHFSVSSVDQDIALREAESRLALQQLQLQQHQQQQQQNNSDQSRTRVGSLTHMISSFLNPPPPGNDPPALEGTASDELTRMSASTELYPEPILGGESRGGSTIAAFMRKRTRRPSIGGGSVSSLQLSMGGDGSETPGGTSLASVTRKIMLRLATTATARTDDGWLTNFDTAGFVADKPSSDRSFLVHLLSTQAFHAFIDDRRVSPELQFFDLCLRKSSYRFRYLVAPTQQPLPVATASQVMPPPTAIVGRTRPPPLLAPSLDGDSLDQIHIRGLLSAFGSSASAGSIQNQFMSSASGGGGGNAAGTPTTASMGGDASSGFLSTDDHNLTALLFTSGRRKDGFRAPEPRPAMFANHPRSLAKGHFPLLSTQTTSVSASGPMDARTGPASQAAAAVVAPPEAFGPGTALGVEQHADTLLSDGSDADALSQHPHIAVTTPNVAMDNMAAAAFAVRATPRRTLQDRSRLLDEEGFEPVSVFASSAPAALDAGGFANGAEMDEGEATASLSFGLTTPQVASRSGMSITASSETLRFVSPSTMPITSVDASTPTAARGAAANRLIADSFRGRGSYQQLPDSSSQQSVLSSNDKYCAEMLAAVNAIVHRLIKLHATSSFPEVAAKFERAAARSQSSSSSSTAAKTSSRRLGLGQNPNNGSAKQLGLSTTLFEKKLHRRSLSYDGQVANADVTGLAETNGLNGAESSAATRNPSQRQPGGAASSSQADSTVQLRDSTRHNQETLVTLLCLTLERIWAHGLKMSLGKSSFWQLLQLSEQAVDLEPIVQLKELRSGFARGRAWVRYCLERRILAQQVDRAMAEADPYLALYHPTAFLCNPELRLALIIALAGLSMVESSEFSASYELPSRPARASEMLSHGIQVQRRRMMSFRLSQVGASGSVEFDASAVPPREEQTHSATATTTTTTTPTPTTTSNSSNNATRSRSQSSSMLIVGPEKPGVLHPVSLDLKPPLLLRSAAHPNSSRQTTTSFNAPIQNPLHVSASAGASAALPPANPPELVHSASAASGLFQRMRKGASQAPTSQQPSSSMSLQDVLEDLDCERQTARLLRTELASAMLKMAEYESRQRASLSPLGSDAASGSTTTRAYDSLPSTTL</sequence>
<dbReference type="Pfam" id="PF03456">
    <property type="entry name" value="uDENN"/>
    <property type="match status" value="1"/>
</dbReference>
<evidence type="ECO:0000313" key="7">
    <source>
        <dbReference type="EMBL" id="KJE92932.1"/>
    </source>
</evidence>
<dbReference type="eggNOG" id="KOG2080">
    <property type="taxonomic scope" value="Eukaryota"/>
</dbReference>
<feature type="compositionally biased region" description="Polar residues" evidence="4">
    <location>
        <begin position="811"/>
        <end position="822"/>
    </location>
</feature>
<dbReference type="PROSITE" id="PS50826">
    <property type="entry name" value="RUN"/>
    <property type="match status" value="1"/>
</dbReference>
<reference evidence="8" key="1">
    <citation type="submission" date="2011-02" db="EMBL/GenBank/DDBJ databases">
        <title>The Genome Sequence of Capsaspora owczarzaki ATCC 30864.</title>
        <authorList>
            <person name="Russ C."/>
            <person name="Cuomo C."/>
            <person name="Burger G."/>
            <person name="Gray M.W."/>
            <person name="Holland P.W.H."/>
            <person name="King N."/>
            <person name="Lang F.B.F."/>
            <person name="Roger A.J."/>
            <person name="Ruiz-Trillo I."/>
            <person name="Young S.K."/>
            <person name="Zeng Q."/>
            <person name="Gargeya S."/>
            <person name="Alvarado L."/>
            <person name="Berlin A."/>
            <person name="Chapman S.B."/>
            <person name="Chen Z."/>
            <person name="Freedman E."/>
            <person name="Gellesch M."/>
            <person name="Goldberg J."/>
            <person name="Griggs A."/>
            <person name="Gujja S."/>
            <person name="Heilman E."/>
            <person name="Heiman D."/>
            <person name="Howarth C."/>
            <person name="Mehta T."/>
            <person name="Neiman D."/>
            <person name="Pearson M."/>
            <person name="Roberts A."/>
            <person name="Saif S."/>
            <person name="Shea T."/>
            <person name="Shenoy N."/>
            <person name="Sisk P."/>
            <person name="Stolte C."/>
            <person name="Sykes S."/>
            <person name="White J."/>
            <person name="Yandava C."/>
            <person name="Haas B."/>
            <person name="Nusbaum C."/>
            <person name="Birren B."/>
        </authorList>
    </citation>
    <scope>NUCLEOTIDE SEQUENCE</scope>
    <source>
        <strain evidence="8">ATCC 30864</strain>
    </source>
</reference>
<feature type="region of interest" description="Disordered" evidence="4">
    <location>
        <begin position="1741"/>
        <end position="1785"/>
    </location>
</feature>
<organism evidence="7 8">
    <name type="scientific">Capsaspora owczarzaki (strain ATCC 30864)</name>
    <dbReference type="NCBI Taxonomy" id="595528"/>
    <lineage>
        <taxon>Eukaryota</taxon>
        <taxon>Filasterea</taxon>
        <taxon>Capsaspora</taxon>
    </lineage>
</organism>
<dbReference type="InterPro" id="IPR037213">
    <property type="entry name" value="Run_dom_sf"/>
</dbReference>
<dbReference type="GO" id="GO:0005085">
    <property type="term" value="F:guanyl-nucleotide exchange factor activity"/>
    <property type="evidence" value="ECO:0007669"/>
    <property type="project" value="InterPro"/>
</dbReference>
<evidence type="ECO:0000259" key="6">
    <source>
        <dbReference type="PROSITE" id="PS50826"/>
    </source>
</evidence>
<feature type="region of interest" description="Disordered" evidence="4">
    <location>
        <begin position="897"/>
        <end position="917"/>
    </location>
</feature>
<feature type="compositionally biased region" description="Basic residues" evidence="4">
    <location>
        <begin position="168"/>
        <end position="184"/>
    </location>
</feature>
<keyword evidence="8" id="KW-1185">Reference proteome</keyword>
<dbReference type="InterPro" id="IPR037516">
    <property type="entry name" value="Tripartite_DENN"/>
</dbReference>
<feature type="domain" description="RUN" evidence="6">
    <location>
        <begin position="1575"/>
        <end position="1702"/>
    </location>
</feature>
<feature type="domain" description="UDENN" evidence="5">
    <location>
        <begin position="314"/>
        <end position="835"/>
    </location>
</feature>
<dbReference type="InterPro" id="IPR004012">
    <property type="entry name" value="Run_dom"/>
</dbReference>
<dbReference type="Pfam" id="PF02759">
    <property type="entry name" value="RUN"/>
    <property type="match status" value="1"/>
</dbReference>
<dbReference type="SMART" id="SM00800">
    <property type="entry name" value="uDENN"/>
    <property type="match status" value="1"/>
</dbReference>
<dbReference type="InterPro" id="IPR005112">
    <property type="entry name" value="dDENN_dom"/>
</dbReference>
<feature type="compositionally biased region" description="Low complexity" evidence="4">
    <location>
        <begin position="1752"/>
        <end position="1785"/>
    </location>
</feature>
<feature type="compositionally biased region" description="Polar residues" evidence="4">
    <location>
        <begin position="1535"/>
        <end position="1570"/>
    </location>
</feature>
<keyword evidence="2" id="KW-0677">Repeat</keyword>
<accession>A0A0D2VQI6</accession>
<feature type="region of interest" description="Disordered" evidence="4">
    <location>
        <begin position="620"/>
        <end position="648"/>
    </location>
</feature>
<feature type="region of interest" description="Disordered" evidence="4">
    <location>
        <begin position="148"/>
        <end position="196"/>
    </location>
</feature>
<dbReference type="Pfam" id="PF02141">
    <property type="entry name" value="DENN"/>
    <property type="match status" value="1"/>
</dbReference>
<dbReference type="CDD" id="cd17671">
    <property type="entry name" value="RUN"/>
    <property type="match status" value="1"/>
</dbReference>
<dbReference type="Proteomes" id="UP000008743">
    <property type="component" value="Unassembled WGS sequence"/>
</dbReference>
<dbReference type="Pfam" id="PF03455">
    <property type="entry name" value="dDENN"/>
    <property type="match status" value="1"/>
</dbReference>
<dbReference type="GO" id="GO:0016020">
    <property type="term" value="C:membrane"/>
    <property type="evidence" value="ECO:0007669"/>
    <property type="project" value="UniProtKB-SubCell"/>
</dbReference>
<feature type="compositionally biased region" description="Polar residues" evidence="4">
    <location>
        <begin position="148"/>
        <end position="166"/>
    </location>
</feature>
<dbReference type="PANTHER" id="PTHR46070">
    <property type="entry name" value="PINSTRIPE, ISOFORM A"/>
    <property type="match status" value="1"/>
</dbReference>
<dbReference type="Gene3D" id="3.30.450.200">
    <property type="match status" value="1"/>
</dbReference>